<gene>
    <name evidence="3" type="ORF">TeGR_g4158</name>
</gene>
<dbReference type="Gene3D" id="1.25.40.990">
    <property type="match status" value="1"/>
</dbReference>
<dbReference type="PANTHER" id="PTHR12436">
    <property type="entry name" value="80 KDA MCM3-ASSOCIATED PROTEIN"/>
    <property type="match status" value="1"/>
</dbReference>
<feature type="region of interest" description="Disordered" evidence="1">
    <location>
        <begin position="584"/>
        <end position="640"/>
    </location>
</feature>
<evidence type="ECO:0000259" key="2">
    <source>
        <dbReference type="Pfam" id="PF03399"/>
    </source>
</evidence>
<dbReference type="InterPro" id="IPR005062">
    <property type="entry name" value="SAC3/GANP/THP3_conserved"/>
</dbReference>
<feature type="compositionally biased region" description="Pro residues" evidence="1">
    <location>
        <begin position="26"/>
        <end position="40"/>
    </location>
</feature>
<evidence type="ECO:0000256" key="1">
    <source>
        <dbReference type="SAM" id="MobiDB-lite"/>
    </source>
</evidence>
<feature type="domain" description="SAC3/GANP/THP3 conserved" evidence="2">
    <location>
        <begin position="299"/>
        <end position="435"/>
    </location>
</feature>
<feature type="compositionally biased region" description="Basic and acidic residues" evidence="1">
    <location>
        <begin position="1241"/>
        <end position="1263"/>
    </location>
</feature>
<feature type="region of interest" description="Disordered" evidence="1">
    <location>
        <begin position="540"/>
        <end position="564"/>
    </location>
</feature>
<feature type="compositionally biased region" description="Basic and acidic residues" evidence="1">
    <location>
        <begin position="1212"/>
        <end position="1227"/>
    </location>
</feature>
<proteinExistence type="predicted"/>
<name>A0ABQ6MH24_9STRA</name>
<dbReference type="EMBL" id="BRYB01001446">
    <property type="protein sequence ID" value="GMI25937.1"/>
    <property type="molecule type" value="Genomic_DNA"/>
</dbReference>
<protein>
    <recommendedName>
        <fullName evidence="2">SAC3/GANP/THP3 conserved domain-containing protein</fullName>
    </recommendedName>
</protein>
<organism evidence="3 4">
    <name type="scientific">Tetraparma gracilis</name>
    <dbReference type="NCBI Taxonomy" id="2962635"/>
    <lineage>
        <taxon>Eukaryota</taxon>
        <taxon>Sar</taxon>
        <taxon>Stramenopiles</taxon>
        <taxon>Ochrophyta</taxon>
        <taxon>Bolidophyceae</taxon>
        <taxon>Parmales</taxon>
        <taxon>Triparmaceae</taxon>
        <taxon>Tetraparma</taxon>
    </lineage>
</organism>
<feature type="region of interest" description="Disordered" evidence="1">
    <location>
        <begin position="19"/>
        <end position="46"/>
    </location>
</feature>
<feature type="region of interest" description="Disordered" evidence="1">
    <location>
        <begin position="240"/>
        <end position="259"/>
    </location>
</feature>
<comment type="caution">
    <text evidence="3">The sequence shown here is derived from an EMBL/GenBank/DDBJ whole genome shotgun (WGS) entry which is preliminary data.</text>
</comment>
<keyword evidence="4" id="KW-1185">Reference proteome</keyword>
<sequence length="1263" mass="142454">MSNRDAEIAEKNRLRFAAKPAATLLPPAPAPAPLPAPAPPAEDEEFDGDLKNAKSLTGLCTSMCPLLEVEQRDREADIKVLEKPHPSIYPAGWTLRETAVKRFQRSSAGHKLDVPEWVRTPATLELTMSYLEEYVMERDRQGVDARFNGKVPDPLDVYQFVWDRTRMIRKDFILQNFTGSSNGRNDACVVRTHERIARWHAFVEHQLSHIDDYCIKQSTQNITELGQTLKSLNQFYDDPLGRASNDSESPSATDKHGIKSAVVIGPSPKEYDGSDMNNSPDYAGGRCIGGEGRSPLGTDEAEMRSLYMLLTMDNDGGMEVMKYAARLRSDIFNSDPVQFALEVFLARKANNYVRFFALLKRASYITACVMFKYVESVRKSALKTMSKTFGNKLKNPDGTASSANDVFPLSRLKTMLCFETMEEVKTTCQHYGLFVGDASIVIDERSPPEPCVMWKRADFRPRMNLKTGHPQPLRPLKMVTWIEPKHGGSTRLHLCRGGGEAPKSEEEKEATRVAREQLELERAKIAKEKEAARALQAEQMRAKNLESDRRRAEEKARLEKSRLEQERIEEERAEVARVARKRAEKQRAEQEERERQVQLEQERRKDQMRQQAEAAERQRIAEEERRREEERLAEEERRREEARIEKERREQLEIRRRLVEEAERKRAEMLARQEAERFEREMKEARLTFFLRKWRCAAAARAEKRAYKDSFALLDPDAIGQPVAAPLAPSLSDPSQLSALQSEIAAIHTEFMERFASFPPEPFTYDDLWTSDGSHDPSNSVPALFKLGVVFPPSGGAFLAAAKTFVMGRLGSSWSGRSDENNERIQVRVCELNSAADANGVSSVLFVSTPDGVGLEQQESVSWVDGVPRILLLLGDNRQPAAGIVGEENASNPAAVVEVADLSSQDEIEAKLAGCVAGLIAGRLPATDLRLVRMSRAALVRKIIREVLFWEEVVVEHEPLLQCIVRGLRKAEEVLRKEVKATESTHKAWPDNAFSQKGSGVVAVYFGAAGANLPLRWQDRNTKQLGLWKSLPLFGKHGAVGGDELILDTLRAEVKKPDAAALAATVVNVDSLLKQGRWRRAIEAMLGFWESGGRNKFVLAGTQEGGNVDYLYLPKESLEKCMAEVKATVVSMSQSLKKKKKKRKGGQLKWATWEDKEWNNTLAEYEEVTPETDEWEEEKEEEEVEEVEVEEVDAAPVDDAPASTSIHTSRIRTRDEREEKEEKEGGRERKRPATFLGSMVEAERQASSDWSEKLKRMLEGGAD</sequence>
<evidence type="ECO:0000313" key="4">
    <source>
        <dbReference type="Proteomes" id="UP001165060"/>
    </source>
</evidence>
<dbReference type="Pfam" id="PF03399">
    <property type="entry name" value="SAC3_GANP"/>
    <property type="match status" value="2"/>
</dbReference>
<feature type="region of interest" description="Disordered" evidence="1">
    <location>
        <begin position="1167"/>
        <end position="1263"/>
    </location>
</feature>
<reference evidence="3 4" key="1">
    <citation type="journal article" date="2023" name="Commun. Biol.">
        <title>Genome analysis of Parmales, the sister group of diatoms, reveals the evolutionary specialization of diatoms from phago-mixotrophs to photoautotrophs.</title>
        <authorList>
            <person name="Ban H."/>
            <person name="Sato S."/>
            <person name="Yoshikawa S."/>
            <person name="Yamada K."/>
            <person name="Nakamura Y."/>
            <person name="Ichinomiya M."/>
            <person name="Sato N."/>
            <person name="Blanc-Mathieu R."/>
            <person name="Endo H."/>
            <person name="Kuwata A."/>
            <person name="Ogata H."/>
        </authorList>
    </citation>
    <scope>NUCLEOTIDE SEQUENCE [LARGE SCALE GENOMIC DNA]</scope>
</reference>
<evidence type="ECO:0000313" key="3">
    <source>
        <dbReference type="EMBL" id="GMI25937.1"/>
    </source>
</evidence>
<accession>A0ABQ6MH24</accession>
<dbReference type="Proteomes" id="UP001165060">
    <property type="component" value="Unassembled WGS sequence"/>
</dbReference>
<feature type="compositionally biased region" description="Acidic residues" evidence="1">
    <location>
        <begin position="1167"/>
        <end position="1193"/>
    </location>
</feature>
<dbReference type="InterPro" id="IPR045107">
    <property type="entry name" value="SAC3/GANP/THP3"/>
</dbReference>
<feature type="compositionally biased region" description="Basic and acidic residues" evidence="1">
    <location>
        <begin position="585"/>
        <end position="640"/>
    </location>
</feature>
<dbReference type="CDD" id="cd06503">
    <property type="entry name" value="ATP-synt_Fo_b"/>
    <property type="match status" value="1"/>
</dbReference>
<dbReference type="PANTHER" id="PTHR12436:SF3">
    <property type="entry name" value="GERMINAL-CENTER ASSOCIATED NUCLEAR PROTEIN"/>
    <property type="match status" value="1"/>
</dbReference>
<feature type="domain" description="SAC3/GANP/THP3 conserved" evidence="2">
    <location>
        <begin position="63"/>
        <end position="239"/>
    </location>
</feature>